<accession>A0A2S0MUA2</accession>
<dbReference type="InterPro" id="IPR036441">
    <property type="entry name" value="DHquinase_II_sf"/>
</dbReference>
<evidence type="ECO:0000256" key="4">
    <source>
        <dbReference type="ARBA" id="ARBA00011037"/>
    </source>
</evidence>
<comment type="catalytic activity">
    <reaction evidence="1 9">
        <text>3-dehydroquinate = 3-dehydroshikimate + H2O</text>
        <dbReference type="Rhea" id="RHEA:21096"/>
        <dbReference type="ChEBI" id="CHEBI:15377"/>
        <dbReference type="ChEBI" id="CHEBI:16630"/>
        <dbReference type="ChEBI" id="CHEBI:32364"/>
        <dbReference type="EC" id="4.2.1.10"/>
    </reaction>
</comment>
<evidence type="ECO:0000256" key="12">
    <source>
        <dbReference type="PIRSR" id="PIRSR001399-3"/>
    </source>
</evidence>
<evidence type="ECO:0000256" key="6">
    <source>
        <dbReference type="ARBA" id="ARBA00012060"/>
    </source>
</evidence>
<evidence type="ECO:0000256" key="9">
    <source>
        <dbReference type="HAMAP-Rule" id="MF_00169"/>
    </source>
</evidence>
<dbReference type="Gene3D" id="3.40.50.9100">
    <property type="entry name" value="Dehydroquinase, class II"/>
    <property type="match status" value="1"/>
</dbReference>
<dbReference type="GO" id="GO:0009073">
    <property type="term" value="P:aromatic amino acid family biosynthetic process"/>
    <property type="evidence" value="ECO:0007669"/>
    <property type="project" value="UniProtKB-KW"/>
</dbReference>
<reference evidence="14" key="1">
    <citation type="submission" date="2018-03" db="EMBL/GenBank/DDBJ databases">
        <title>Genomic analysis of the strain SH-1 isolated from shrimp intestine.</title>
        <authorList>
            <person name="Kim Y.-S."/>
            <person name="Kim S.-E."/>
            <person name="Kim K.-H."/>
        </authorList>
    </citation>
    <scope>NUCLEOTIDE SEQUENCE [LARGE SCALE GENOMIC DNA]</scope>
    <source>
        <strain evidence="14">SH-1</strain>
    </source>
</reference>
<dbReference type="Pfam" id="PF01220">
    <property type="entry name" value="DHquinase_II"/>
    <property type="match status" value="1"/>
</dbReference>
<feature type="binding site" evidence="9 11">
    <location>
        <position position="87"/>
    </location>
    <ligand>
        <name>substrate</name>
    </ligand>
</feature>
<dbReference type="Proteomes" id="UP000237655">
    <property type="component" value="Chromosome"/>
</dbReference>
<evidence type="ECO:0000256" key="11">
    <source>
        <dbReference type="PIRSR" id="PIRSR001399-2"/>
    </source>
</evidence>
<dbReference type="CDD" id="cd00466">
    <property type="entry name" value="DHQase_II"/>
    <property type="match status" value="1"/>
</dbReference>
<keyword evidence="14" id="KW-1185">Reference proteome</keyword>
<dbReference type="AlphaFoldDB" id="A0A2S0MUA2"/>
<feature type="active site" description="Proton acceptor" evidence="9 10">
    <location>
        <position position="23"/>
    </location>
</feature>
<dbReference type="PIRSF" id="PIRSF001399">
    <property type="entry name" value="DHquinase_II"/>
    <property type="match status" value="1"/>
</dbReference>
<feature type="binding site" evidence="9 11">
    <location>
        <position position="80"/>
    </location>
    <ligand>
        <name>substrate</name>
    </ligand>
</feature>
<proteinExistence type="inferred from homology"/>
<evidence type="ECO:0000313" key="14">
    <source>
        <dbReference type="Proteomes" id="UP000237655"/>
    </source>
</evidence>
<dbReference type="InterPro" id="IPR018509">
    <property type="entry name" value="DHquinase_II_CS"/>
</dbReference>
<feature type="site" description="Transition state stabilizer" evidence="9 12">
    <location>
        <position position="18"/>
    </location>
</feature>
<comment type="similarity">
    <text evidence="4 9">Belongs to the type-II 3-dehydroquinase family.</text>
</comment>
<dbReference type="PROSITE" id="PS01029">
    <property type="entry name" value="DEHYDROQUINASE_II"/>
    <property type="match status" value="1"/>
</dbReference>
<dbReference type="InterPro" id="IPR001874">
    <property type="entry name" value="DHquinase_II"/>
</dbReference>
<dbReference type="SUPFAM" id="SSF52304">
    <property type="entry name" value="Type II 3-dehydroquinate dehydratase"/>
    <property type="match status" value="1"/>
</dbReference>
<dbReference type="GO" id="GO:0009423">
    <property type="term" value="P:chorismate biosynthetic process"/>
    <property type="evidence" value="ECO:0007669"/>
    <property type="project" value="UniProtKB-UniRule"/>
</dbReference>
<evidence type="ECO:0000256" key="8">
    <source>
        <dbReference type="ARBA" id="ARBA00023239"/>
    </source>
</evidence>
<feature type="binding site" evidence="9 11">
    <location>
        <position position="111"/>
    </location>
    <ligand>
        <name>substrate</name>
    </ligand>
</feature>
<protein>
    <recommendedName>
        <fullName evidence="6 9">3-dehydroquinate dehydratase</fullName>
        <shortName evidence="9">3-dehydroquinase</shortName>
        <ecNumber evidence="6 9">4.2.1.10</ecNumber>
    </recommendedName>
    <alternativeName>
        <fullName evidence="9">Type II DHQase</fullName>
    </alternativeName>
</protein>
<evidence type="ECO:0000313" key="13">
    <source>
        <dbReference type="EMBL" id="AVO39480.1"/>
    </source>
</evidence>
<name>A0A2S0MUA2_9RHOB</name>
<evidence type="ECO:0000256" key="1">
    <source>
        <dbReference type="ARBA" id="ARBA00001864"/>
    </source>
</evidence>
<dbReference type="PANTHER" id="PTHR21272:SF3">
    <property type="entry name" value="CATABOLIC 3-DEHYDROQUINASE"/>
    <property type="match status" value="1"/>
</dbReference>
<comment type="function">
    <text evidence="2 9">Catalyzes a trans-dehydration via an enolate intermediate.</text>
</comment>
<keyword evidence="9" id="KW-0028">Amino-acid biosynthesis</keyword>
<comment type="pathway">
    <text evidence="3 9">Metabolic intermediate biosynthesis; chorismate biosynthesis; chorismate from D-erythrose 4-phosphate and phosphoenolpyruvate: step 3/7.</text>
</comment>
<evidence type="ECO:0000256" key="3">
    <source>
        <dbReference type="ARBA" id="ARBA00004902"/>
    </source>
</evidence>
<sequence>MPSLLVLNGPNLNLLGTRQPEIYGASTLPEIEAMCRDRAAERGYETECRQSNHEGTLVDAIHDARTRHAGIVLNAGAYTHSSIALRDAISSVGLPVIELHLSNIHAREEFRHRSLIAPVALGQICGFGPQGYLLAIDALAAHLSAEES</sequence>
<dbReference type="NCBIfam" id="NF003807">
    <property type="entry name" value="PRK05395.1-4"/>
    <property type="match status" value="1"/>
</dbReference>
<keyword evidence="8 9" id="KW-0456">Lyase</keyword>
<dbReference type="NCBIfam" id="NF003806">
    <property type="entry name" value="PRK05395.1-3"/>
    <property type="match status" value="1"/>
</dbReference>
<dbReference type="KEGG" id="thas:C6Y53_18460"/>
<gene>
    <name evidence="9 13" type="primary">aroQ</name>
    <name evidence="13" type="ORF">C6Y53_18460</name>
</gene>
<evidence type="ECO:0000256" key="5">
    <source>
        <dbReference type="ARBA" id="ARBA00011193"/>
    </source>
</evidence>
<organism evidence="13 14">
    <name type="scientific">Pukyongiella litopenaei</name>
    <dbReference type="NCBI Taxonomy" id="2605946"/>
    <lineage>
        <taxon>Bacteria</taxon>
        <taxon>Pseudomonadati</taxon>
        <taxon>Pseudomonadota</taxon>
        <taxon>Alphaproteobacteria</taxon>
        <taxon>Rhodobacterales</taxon>
        <taxon>Paracoccaceae</taxon>
        <taxon>Pukyongiella</taxon>
    </lineage>
</organism>
<dbReference type="PANTHER" id="PTHR21272">
    <property type="entry name" value="CATABOLIC 3-DEHYDROQUINASE"/>
    <property type="match status" value="1"/>
</dbReference>
<dbReference type="GO" id="GO:0008652">
    <property type="term" value="P:amino acid biosynthetic process"/>
    <property type="evidence" value="ECO:0007669"/>
    <property type="project" value="UniProtKB-KW"/>
</dbReference>
<dbReference type="NCBIfam" id="NF003805">
    <property type="entry name" value="PRK05395.1-2"/>
    <property type="match status" value="1"/>
</dbReference>
<keyword evidence="7 9" id="KW-0057">Aromatic amino acid biosynthesis</keyword>
<dbReference type="GO" id="GO:0003855">
    <property type="term" value="F:3-dehydroquinate dehydratase activity"/>
    <property type="evidence" value="ECO:0007669"/>
    <property type="project" value="UniProtKB-UniRule"/>
</dbReference>
<dbReference type="HAMAP" id="MF_00169">
    <property type="entry name" value="AroQ"/>
    <property type="match status" value="1"/>
</dbReference>
<feature type="binding site" evidence="9 11">
    <location>
        <begin position="101"/>
        <end position="102"/>
    </location>
    <ligand>
        <name>substrate</name>
    </ligand>
</feature>
<evidence type="ECO:0000256" key="2">
    <source>
        <dbReference type="ARBA" id="ARBA00003924"/>
    </source>
</evidence>
<dbReference type="GO" id="GO:0019631">
    <property type="term" value="P:quinate catabolic process"/>
    <property type="evidence" value="ECO:0007669"/>
    <property type="project" value="TreeGrafter"/>
</dbReference>
<evidence type="ECO:0000256" key="7">
    <source>
        <dbReference type="ARBA" id="ARBA00023141"/>
    </source>
</evidence>
<dbReference type="RefSeq" id="WP_106473784.1">
    <property type="nucleotide sequence ID" value="NZ_CP027665.1"/>
</dbReference>
<dbReference type="EMBL" id="CP027665">
    <property type="protein sequence ID" value="AVO39480.1"/>
    <property type="molecule type" value="Genomic_DNA"/>
</dbReference>
<comment type="subunit">
    <text evidence="5 9">Homododecamer.</text>
</comment>
<feature type="active site" description="Proton donor" evidence="9 10">
    <location>
        <position position="100"/>
    </location>
</feature>
<dbReference type="NCBIfam" id="TIGR01088">
    <property type="entry name" value="aroQ"/>
    <property type="match status" value="1"/>
</dbReference>
<feature type="binding site" evidence="9 11">
    <location>
        <position position="74"/>
    </location>
    <ligand>
        <name>substrate</name>
    </ligand>
</feature>
<dbReference type="UniPathway" id="UPA00053">
    <property type="reaction ID" value="UER00086"/>
</dbReference>
<dbReference type="EC" id="4.2.1.10" evidence="6 9"/>
<evidence type="ECO:0000256" key="10">
    <source>
        <dbReference type="PIRSR" id="PIRSR001399-1"/>
    </source>
</evidence>